<evidence type="ECO:0000256" key="7">
    <source>
        <dbReference type="SAM" id="Phobius"/>
    </source>
</evidence>
<dbReference type="InterPro" id="IPR051125">
    <property type="entry name" value="ABC-4/HrtB_transporter"/>
</dbReference>
<evidence type="ECO:0000256" key="6">
    <source>
        <dbReference type="ARBA" id="ARBA00023136"/>
    </source>
</evidence>
<accession>A0A7C5MUR2</accession>
<evidence type="ECO:0000256" key="4">
    <source>
        <dbReference type="ARBA" id="ARBA00022692"/>
    </source>
</evidence>
<evidence type="ECO:0000259" key="8">
    <source>
        <dbReference type="Pfam" id="PF02687"/>
    </source>
</evidence>
<evidence type="ECO:0000256" key="1">
    <source>
        <dbReference type="ARBA" id="ARBA00004651"/>
    </source>
</evidence>
<feature type="transmembrane region" description="Helical" evidence="7">
    <location>
        <begin position="322"/>
        <end position="345"/>
    </location>
</feature>
<keyword evidence="6 7" id="KW-0472">Membrane</keyword>
<proteinExistence type="predicted"/>
<evidence type="ECO:0000256" key="3">
    <source>
        <dbReference type="ARBA" id="ARBA00022475"/>
    </source>
</evidence>
<keyword evidence="3" id="KW-1003">Cell membrane</keyword>
<comment type="caution">
    <text evidence="10">The sequence shown here is derived from an EMBL/GenBank/DDBJ whole genome shotgun (WGS) entry which is preliminary data.</text>
</comment>
<comment type="subcellular location">
    <subcellularLocation>
        <location evidence="1">Cell membrane</location>
        <topology evidence="1">Multi-pass membrane protein</topology>
    </subcellularLocation>
</comment>
<evidence type="ECO:0000259" key="9">
    <source>
        <dbReference type="Pfam" id="PF12704"/>
    </source>
</evidence>
<dbReference type="AlphaFoldDB" id="A0A7C5MUR2"/>
<evidence type="ECO:0000256" key="2">
    <source>
        <dbReference type="ARBA" id="ARBA00022448"/>
    </source>
</evidence>
<feature type="domain" description="MacB-like periplasmic core" evidence="9">
    <location>
        <begin position="19"/>
        <end position="252"/>
    </location>
</feature>
<name>A0A7C5MUR2_9GAMM</name>
<protein>
    <submittedName>
        <fullName evidence="10">ABC transporter permease</fullName>
    </submittedName>
</protein>
<sequence>MISLAYRDVAKGFGRYLVTGLGLGLLIGVTLTMAGVYRGMVEDGRALLEAAGADLWVVQQHTLGPFAEPSSISDEMIRGILAVPGVREAGNVAYLTMEVSHGGKSVRIMLAGYEPGRPGGPGRLVAGRPITRNHYELVADLRTGFRIGDVVPIRRHDYTVVGLAAGLRSPSGDPMVFLPLKDAQEIQFLKDNDALFRDRRRLEENPVFNPPGNPGLLGTVEETLFSNHRVNAVLVRLAPGYSADEVAARIRRWLRLTAYTDAEMEEILIGQLIATAAKQIGLFLAILTLVSAAIVALTIYSMTQTKLKEIAVLKLIGTPNRLIAGMIVQESMGLGAIGFLAGKLAVTWWAPLFPKHVVLVERDTLVALAVTLVICLVASMAGVRSALRVSPASAIGG</sequence>
<keyword evidence="5 7" id="KW-1133">Transmembrane helix</keyword>
<feature type="transmembrane region" description="Helical" evidence="7">
    <location>
        <begin position="365"/>
        <end position="383"/>
    </location>
</feature>
<keyword evidence="4 7" id="KW-0812">Transmembrane</keyword>
<dbReference type="Pfam" id="PF12704">
    <property type="entry name" value="MacB_PCD"/>
    <property type="match status" value="1"/>
</dbReference>
<evidence type="ECO:0000256" key="5">
    <source>
        <dbReference type="ARBA" id="ARBA00022989"/>
    </source>
</evidence>
<dbReference type="PANTHER" id="PTHR43738:SF1">
    <property type="entry name" value="HEMIN TRANSPORT SYSTEM PERMEASE PROTEIN HRTB-RELATED"/>
    <property type="match status" value="1"/>
</dbReference>
<dbReference type="Proteomes" id="UP000886100">
    <property type="component" value="Unassembled WGS sequence"/>
</dbReference>
<keyword evidence="2" id="KW-0813">Transport</keyword>
<reference evidence="10" key="1">
    <citation type="journal article" date="2020" name="mSystems">
        <title>Genome- and Community-Level Interaction Insights into Carbon Utilization and Element Cycling Functions of Hydrothermarchaeota in Hydrothermal Sediment.</title>
        <authorList>
            <person name="Zhou Z."/>
            <person name="Liu Y."/>
            <person name="Xu W."/>
            <person name="Pan J."/>
            <person name="Luo Z.H."/>
            <person name="Li M."/>
        </authorList>
    </citation>
    <scope>NUCLEOTIDE SEQUENCE [LARGE SCALE GENOMIC DNA]</scope>
    <source>
        <strain evidence="10">HyVt-535</strain>
    </source>
</reference>
<dbReference type="EMBL" id="DROM01000160">
    <property type="protein sequence ID" value="HHH13098.1"/>
    <property type="molecule type" value="Genomic_DNA"/>
</dbReference>
<dbReference type="Pfam" id="PF02687">
    <property type="entry name" value="FtsX"/>
    <property type="match status" value="1"/>
</dbReference>
<gene>
    <name evidence="10" type="ORF">ENJ98_02580</name>
</gene>
<feature type="domain" description="ABC3 transporter permease C-terminal" evidence="8">
    <location>
        <begin position="282"/>
        <end position="391"/>
    </location>
</feature>
<dbReference type="InterPro" id="IPR025857">
    <property type="entry name" value="MacB_PCD"/>
</dbReference>
<dbReference type="InterPro" id="IPR003838">
    <property type="entry name" value="ABC3_permease_C"/>
</dbReference>
<feature type="transmembrane region" description="Helical" evidence="7">
    <location>
        <begin position="280"/>
        <end position="301"/>
    </location>
</feature>
<feature type="transmembrane region" description="Helical" evidence="7">
    <location>
        <begin position="16"/>
        <end position="37"/>
    </location>
</feature>
<organism evidence="10">
    <name type="scientific">Thiolapillus brandeum</name>
    <dbReference type="NCBI Taxonomy" id="1076588"/>
    <lineage>
        <taxon>Bacteria</taxon>
        <taxon>Pseudomonadati</taxon>
        <taxon>Pseudomonadota</taxon>
        <taxon>Gammaproteobacteria</taxon>
        <taxon>Chromatiales</taxon>
        <taxon>Sedimenticolaceae</taxon>
        <taxon>Thiolapillus</taxon>
    </lineage>
</organism>
<dbReference type="GO" id="GO:0005886">
    <property type="term" value="C:plasma membrane"/>
    <property type="evidence" value="ECO:0007669"/>
    <property type="project" value="UniProtKB-SubCell"/>
</dbReference>
<evidence type="ECO:0000313" key="10">
    <source>
        <dbReference type="EMBL" id="HHH13098.1"/>
    </source>
</evidence>
<dbReference type="PANTHER" id="PTHR43738">
    <property type="entry name" value="ABC TRANSPORTER, MEMBRANE PROTEIN"/>
    <property type="match status" value="1"/>
</dbReference>